<evidence type="ECO:0000313" key="3">
    <source>
        <dbReference type="Proteomes" id="UP000176944"/>
    </source>
</evidence>
<evidence type="ECO:0000259" key="1">
    <source>
        <dbReference type="Pfam" id="PF26619"/>
    </source>
</evidence>
<evidence type="ECO:0000313" key="2">
    <source>
        <dbReference type="EMBL" id="AOY79402.1"/>
    </source>
</evidence>
<proteinExistence type="predicted"/>
<dbReference type="Pfam" id="PF26619">
    <property type="entry name" value="CcmS"/>
    <property type="match status" value="1"/>
</dbReference>
<dbReference type="Proteomes" id="UP000176944">
    <property type="component" value="Chromosome"/>
</dbReference>
<gene>
    <name evidence="2" type="ORF">BJP36_05185</name>
</gene>
<dbReference type="AlphaFoldDB" id="A0A1D9FVK3"/>
<dbReference type="InterPro" id="IPR058587">
    <property type="entry name" value="CcmS"/>
</dbReference>
<sequence length="143" mass="16354">MNLFGSNRQDLAVNNWQRQLDQFVKANQKELAALAWGLFLEKGESDETLGLDLKPKPHFVYCPREAIETLNRQVNHQIQEILGVVDAHKPEQEVLIIGIGDGQLKMIQFEPEISPPECFEQVGKDIDQLLEELEKQMSETIID</sequence>
<reference evidence="3" key="1">
    <citation type="submission" date="2016-10" db="EMBL/GenBank/DDBJ databases">
        <title>Comparative genomics uncovers the prolific and rare metabolic potential of the cyanobacterial genus Moorea.</title>
        <authorList>
            <person name="Leao T."/>
            <person name="Castelao G."/>
            <person name="Korobeynikov A."/>
            <person name="Monroe E.A."/>
            <person name="Podell S."/>
            <person name="Glukhov E."/>
            <person name="Allen E."/>
            <person name="Gerwick W.H."/>
            <person name="Gerwick L."/>
        </authorList>
    </citation>
    <scope>NUCLEOTIDE SEQUENCE [LARGE SCALE GENOMIC DNA]</scope>
    <source>
        <strain evidence="3">JHB</strain>
    </source>
</reference>
<protein>
    <recommendedName>
        <fullName evidence="1">Chaperone protein CcmS domain-containing protein</fullName>
    </recommendedName>
</protein>
<dbReference type="EMBL" id="CP017708">
    <property type="protein sequence ID" value="AOY79402.1"/>
    <property type="molecule type" value="Genomic_DNA"/>
</dbReference>
<name>A0A1D9FVK3_MOOP1</name>
<accession>A0A1D9FVK3</accession>
<organism evidence="2 3">
    <name type="scientific">Moorena producens (strain JHB)</name>
    <dbReference type="NCBI Taxonomy" id="1454205"/>
    <lineage>
        <taxon>Bacteria</taxon>
        <taxon>Bacillati</taxon>
        <taxon>Cyanobacteriota</taxon>
        <taxon>Cyanophyceae</taxon>
        <taxon>Coleofasciculales</taxon>
        <taxon>Coleofasciculaceae</taxon>
        <taxon>Moorena</taxon>
    </lineage>
</organism>
<feature type="domain" description="Chaperone protein CcmS" evidence="1">
    <location>
        <begin position="4"/>
        <end position="141"/>
    </location>
</feature>